<sequence length="1091" mass="119984">MGSGTLNGVCRLRLKGEMKSTILSCNLICVLNERLMMVCADTEIKWLDAARKCCDVARSDGCQLSCLDRNAGSRSVHRDCQDETDFFNCLQHQQVKDTCCGDKTDAAQCQIACEKFLANTPSINRHAANQEILDLCSADRRDTRSATTATTSVELHRRCTRNTTAKRPSSDGHKYLHCCKLAADTQCEQACQDSLRRKFDSDVEAVDSLEGRGCGPPSLDDRFWQCFLQSERTEQKDTSAPAPMSQIEKLGMDSVKLHCCDKATIAGCRKLCLKTFTNEWSSSWNDFNFECLSHPSEDRLLKCLDDEVANLRLILSIFTLKKKKKQFIKKFAFCIETVEEPCDLGCDGLNYCTAFNNRPTELFRSCSPQTDEAAHYDVTLWRQRGTITLFNYELPLKNITKCMPDSWKAVACILQIRPCTRQTHVNKICRQNRDPKSEKTGQLPTRDDCLELLSTCLDWTNSAPGISANALCARLSPDSGPCVPLGAFAELGAPRLPSPRLQHDRQTDLVQHTAVDLPEVTTPCKRNPCAPGSVCLVNRGCRIGRGCKPYRCVAGCKAGEVSHFLVPEDSYARIPTFNGQKGCVKICLCTKKGIEKCQQVPCSQIQSCWLVGKPIDHGSTFEMDCNTCNCFAGEITCTKKHCEPTTVNAVSRYRHTGLPCNCAPHHVPVCGSNGNTYPNSCLAKCAGLSDVDLKFGTCWNDDPCAGDHTCRSDEKCLPARQVCLSMLKKSCVQYKCEKSIHIYHHGTCETHNDTGIPYLTSWIKEQFKKFHSKLNATEGALHFKIGKRTKNRRLKPRLPQDVLLPPVSSSSSANSKLFHVPFKVSEKTSCEDAAKGVVCDTDDGEHPNLCHLLRSGKTLAYNGPCLVGCNSTGSVCGVDGNTYPSECAAFAESASVDYPGPCVSSGFIGHNGRPYCAAKGAVNCPKLPQKGCLGITPPGACCPKCTGALQILFSQKQVDRVMHTLKKPSVNALNTKSILRALDRHVLVAECVVRGHLTMYQDLLVLVESTVRNPTRLQLEACIRESEKLSTLVETSSPRVTIDLSLSTLISANPVHEMVGDDDADAAATAHDLRVCATAVIVMLLLTVLVR</sequence>
<proteinExistence type="inferred from homology"/>
<dbReference type="Pfam" id="PF25028">
    <property type="entry name" value="FnI_RECK"/>
    <property type="match status" value="1"/>
</dbReference>
<dbReference type="AlphaFoldDB" id="A0A6G0YRR1"/>
<evidence type="ECO:0000256" key="2">
    <source>
        <dbReference type="ARBA" id="ARBA00022475"/>
    </source>
</evidence>
<dbReference type="GO" id="GO:0016055">
    <property type="term" value="P:Wnt signaling pathway"/>
    <property type="evidence" value="ECO:0007669"/>
    <property type="project" value="UniProtKB-KW"/>
</dbReference>
<dbReference type="GO" id="GO:0005886">
    <property type="term" value="C:plasma membrane"/>
    <property type="evidence" value="ECO:0007669"/>
    <property type="project" value="UniProtKB-SubCell"/>
</dbReference>
<keyword evidence="2" id="KW-1003">Cell membrane</keyword>
<dbReference type="InterPro" id="IPR002350">
    <property type="entry name" value="Kazal_dom"/>
</dbReference>
<keyword evidence="8" id="KW-0722">Serine protease inhibitor</keyword>
<dbReference type="PANTHER" id="PTHR13487:SF3">
    <property type="entry name" value="REVERSION-INDUCING CYSTEINE-RICH PROTEIN WITH KAZAL MOTIFS"/>
    <property type="match status" value="1"/>
</dbReference>
<dbReference type="PANTHER" id="PTHR13487">
    <property type="entry name" value="SERINE PROTEASE INHIBITOR"/>
    <property type="match status" value="1"/>
</dbReference>
<keyword evidence="7" id="KW-0677">Repeat</keyword>
<keyword evidence="4" id="KW-0879">Wnt signaling pathway</keyword>
<reference evidence="16 17" key="1">
    <citation type="submission" date="2019-08" db="EMBL/GenBank/DDBJ databases">
        <title>Whole genome of Aphis craccivora.</title>
        <authorList>
            <person name="Voronova N.V."/>
            <person name="Shulinski R.S."/>
            <person name="Bandarenka Y.V."/>
            <person name="Zhorov D.G."/>
            <person name="Warner D."/>
        </authorList>
    </citation>
    <scope>NUCLEOTIDE SEQUENCE [LARGE SCALE GENOMIC DNA]</scope>
    <source>
        <strain evidence="16">180601</strain>
        <tissue evidence="16">Whole Body</tissue>
    </source>
</reference>
<comment type="subcellular location">
    <subcellularLocation>
        <location evidence="1">Cell membrane</location>
        <topology evidence="1">Lipid-anchor</topology>
        <topology evidence="1">GPI-anchor</topology>
    </subcellularLocation>
</comment>
<evidence type="ECO:0000256" key="6">
    <source>
        <dbReference type="ARBA" id="ARBA00022729"/>
    </source>
</evidence>
<dbReference type="GO" id="GO:0098552">
    <property type="term" value="C:side of membrane"/>
    <property type="evidence" value="ECO:0007669"/>
    <property type="project" value="UniProtKB-KW"/>
</dbReference>
<dbReference type="InterPro" id="IPR036058">
    <property type="entry name" value="Kazal_dom_sf"/>
</dbReference>
<dbReference type="InterPro" id="IPR056977">
    <property type="entry name" value="FnI_RECK"/>
</dbReference>
<evidence type="ECO:0000256" key="5">
    <source>
        <dbReference type="ARBA" id="ARBA00022690"/>
    </source>
</evidence>
<dbReference type="InterPro" id="IPR039016">
    <property type="entry name" value="RECK"/>
</dbReference>
<evidence type="ECO:0000313" key="16">
    <source>
        <dbReference type="EMBL" id="KAF0760322.1"/>
    </source>
</evidence>
<keyword evidence="9" id="KW-0472">Membrane</keyword>
<dbReference type="EMBL" id="VUJU01002714">
    <property type="protein sequence ID" value="KAF0760322.1"/>
    <property type="molecule type" value="Genomic_DNA"/>
</dbReference>
<evidence type="ECO:0000259" key="15">
    <source>
        <dbReference type="PROSITE" id="PS51465"/>
    </source>
</evidence>
<keyword evidence="12" id="KW-0449">Lipoprotein</keyword>
<dbReference type="FunFam" id="3.30.60.30:FF:000011">
    <property type="entry name" value="reversion-inducing cysteine-rich protein with Kazal motifs isoform X1"/>
    <property type="match status" value="1"/>
</dbReference>
<evidence type="ECO:0000256" key="10">
    <source>
        <dbReference type="ARBA" id="ARBA00023157"/>
    </source>
</evidence>
<dbReference type="InterPro" id="IPR056978">
    <property type="entry name" value="CC4_RECK"/>
</dbReference>
<dbReference type="GO" id="GO:0030198">
    <property type="term" value="P:extracellular matrix organization"/>
    <property type="evidence" value="ECO:0007669"/>
    <property type="project" value="TreeGrafter"/>
</dbReference>
<keyword evidence="17" id="KW-1185">Reference proteome</keyword>
<organism evidence="16 17">
    <name type="scientific">Aphis craccivora</name>
    <name type="common">Cowpea aphid</name>
    <dbReference type="NCBI Taxonomy" id="307492"/>
    <lineage>
        <taxon>Eukaryota</taxon>
        <taxon>Metazoa</taxon>
        <taxon>Ecdysozoa</taxon>
        <taxon>Arthropoda</taxon>
        <taxon>Hexapoda</taxon>
        <taxon>Insecta</taxon>
        <taxon>Pterygota</taxon>
        <taxon>Neoptera</taxon>
        <taxon>Paraneoptera</taxon>
        <taxon>Hemiptera</taxon>
        <taxon>Sternorrhyncha</taxon>
        <taxon>Aphidomorpha</taxon>
        <taxon>Aphidoidea</taxon>
        <taxon>Aphididae</taxon>
        <taxon>Aphidini</taxon>
        <taxon>Aphis</taxon>
        <taxon>Aphis</taxon>
    </lineage>
</organism>
<dbReference type="SMART" id="SM00280">
    <property type="entry name" value="KAZAL"/>
    <property type="match status" value="2"/>
</dbReference>
<comment type="caution">
    <text evidence="16">The sequence shown here is derived from an EMBL/GenBank/DDBJ whole genome shotgun (WGS) entry which is preliminary data.</text>
</comment>
<dbReference type="Gene3D" id="3.30.60.30">
    <property type="match status" value="2"/>
</dbReference>
<feature type="domain" description="Kazal-like" evidence="15">
    <location>
        <begin position="654"/>
        <end position="700"/>
    </location>
</feature>
<keyword evidence="11" id="KW-0325">Glycoprotein</keyword>
<dbReference type="GO" id="GO:0004867">
    <property type="term" value="F:serine-type endopeptidase inhibitor activity"/>
    <property type="evidence" value="ECO:0007669"/>
    <property type="project" value="UniProtKB-KW"/>
</dbReference>
<dbReference type="OrthoDB" id="5956770at2759"/>
<dbReference type="Proteomes" id="UP000478052">
    <property type="component" value="Unassembled WGS sequence"/>
</dbReference>
<evidence type="ECO:0000256" key="14">
    <source>
        <dbReference type="ARBA" id="ARBA00073829"/>
    </source>
</evidence>
<evidence type="ECO:0000313" key="17">
    <source>
        <dbReference type="Proteomes" id="UP000478052"/>
    </source>
</evidence>
<evidence type="ECO:0000256" key="13">
    <source>
        <dbReference type="ARBA" id="ARBA00061636"/>
    </source>
</evidence>
<keyword evidence="10" id="KW-1015">Disulfide bond</keyword>
<dbReference type="Pfam" id="PF07648">
    <property type="entry name" value="Kazal_2"/>
    <property type="match status" value="3"/>
</dbReference>
<dbReference type="InterPro" id="IPR056976">
    <property type="entry name" value="EGF1_RECK"/>
</dbReference>
<dbReference type="Pfam" id="PF23332">
    <property type="entry name" value="CC4_RECK"/>
    <property type="match status" value="2"/>
</dbReference>
<evidence type="ECO:0000256" key="3">
    <source>
        <dbReference type="ARBA" id="ARBA00022622"/>
    </source>
</evidence>
<dbReference type="Pfam" id="PF23298">
    <property type="entry name" value="FZ_RECK"/>
    <property type="match status" value="1"/>
</dbReference>
<keyword evidence="6" id="KW-0732">Signal</keyword>
<name>A0A6G0YRR1_APHCR</name>
<comment type="similarity">
    <text evidence="13">Belongs to the RECK family.</text>
</comment>
<protein>
    <recommendedName>
        <fullName evidence="14">Reversion-inducing cysteine-rich protein with Kazal motifs</fullName>
    </recommendedName>
</protein>
<evidence type="ECO:0000256" key="7">
    <source>
        <dbReference type="ARBA" id="ARBA00022737"/>
    </source>
</evidence>
<dbReference type="InterPro" id="IPR056979">
    <property type="entry name" value="FZ_RECK"/>
</dbReference>
<evidence type="ECO:0000256" key="4">
    <source>
        <dbReference type="ARBA" id="ARBA00022687"/>
    </source>
</evidence>
<dbReference type="PROSITE" id="PS51465">
    <property type="entry name" value="KAZAL_2"/>
    <property type="match status" value="2"/>
</dbReference>
<evidence type="ECO:0000256" key="8">
    <source>
        <dbReference type="ARBA" id="ARBA00022900"/>
    </source>
</evidence>
<dbReference type="GO" id="GO:0008191">
    <property type="term" value="F:metalloendopeptidase inhibitor activity"/>
    <property type="evidence" value="ECO:0007669"/>
    <property type="project" value="InterPro"/>
</dbReference>
<evidence type="ECO:0000256" key="12">
    <source>
        <dbReference type="ARBA" id="ARBA00023288"/>
    </source>
</evidence>
<dbReference type="PROSITE" id="PS00282">
    <property type="entry name" value="KAZAL_1"/>
    <property type="match status" value="1"/>
</dbReference>
<evidence type="ECO:0000256" key="9">
    <source>
        <dbReference type="ARBA" id="ARBA00023136"/>
    </source>
</evidence>
<feature type="domain" description="Kazal-like" evidence="15">
    <location>
        <begin position="875"/>
        <end position="904"/>
    </location>
</feature>
<evidence type="ECO:0000256" key="11">
    <source>
        <dbReference type="ARBA" id="ARBA00023180"/>
    </source>
</evidence>
<evidence type="ECO:0000256" key="1">
    <source>
        <dbReference type="ARBA" id="ARBA00004609"/>
    </source>
</evidence>
<accession>A0A6G0YRR1</accession>
<keyword evidence="3" id="KW-0336">GPI-anchor</keyword>
<gene>
    <name evidence="16" type="ORF">FWK35_00011652</name>
</gene>
<dbReference type="Pfam" id="PF25027">
    <property type="entry name" value="EGF1_RECK"/>
    <property type="match status" value="1"/>
</dbReference>
<dbReference type="CDD" id="cd00104">
    <property type="entry name" value="KAZAL_FS"/>
    <property type="match status" value="1"/>
</dbReference>
<dbReference type="SUPFAM" id="SSF100895">
    <property type="entry name" value="Kazal-type serine protease inhibitors"/>
    <property type="match status" value="2"/>
</dbReference>
<keyword evidence="5" id="KW-0646">Protease inhibitor</keyword>